<keyword evidence="3 8" id="KW-0547">Nucleotide-binding</keyword>
<evidence type="ECO:0000256" key="1">
    <source>
        <dbReference type="ARBA" id="ARBA00009427"/>
    </source>
</evidence>
<dbReference type="InterPro" id="IPR027417">
    <property type="entry name" value="P-loop_NTPase"/>
</dbReference>
<dbReference type="GO" id="GO:0005737">
    <property type="term" value="C:cytoplasm"/>
    <property type="evidence" value="ECO:0007669"/>
    <property type="project" value="UniProtKB-SubCell"/>
</dbReference>
<comment type="similarity">
    <text evidence="1 8">Belongs to the cytidylate kinase family. Type 1 subfamily.</text>
</comment>
<dbReference type="GO" id="GO:0036431">
    <property type="term" value="F:dCMP kinase activity"/>
    <property type="evidence" value="ECO:0007669"/>
    <property type="project" value="InterPro"/>
</dbReference>
<dbReference type="Proteomes" id="UP000033546">
    <property type="component" value="Unassembled WGS sequence"/>
</dbReference>
<gene>
    <name evidence="8 10" type="primary">cmk</name>
    <name evidence="10" type="ORF">EMUCRT_0420</name>
</gene>
<comment type="caution">
    <text evidence="10">The sequence shown here is derived from an EMBL/GenBank/DDBJ whole genome shotgun (WGS) entry which is preliminary data.</text>
</comment>
<dbReference type="GO" id="GO:0036430">
    <property type="term" value="F:CMP kinase activity"/>
    <property type="evidence" value="ECO:0007669"/>
    <property type="project" value="RHEA"/>
</dbReference>
<dbReference type="CDD" id="cd02020">
    <property type="entry name" value="CMPK"/>
    <property type="match status" value="1"/>
</dbReference>
<keyword evidence="4 8" id="KW-0418">Kinase</keyword>
<keyword evidence="2 8" id="KW-0808">Transferase</keyword>
<dbReference type="RefSeq" id="WP_045804776.1">
    <property type="nucleotide sequence ID" value="NZ_LANU01000002.1"/>
</dbReference>
<evidence type="ECO:0000313" key="10">
    <source>
        <dbReference type="EMBL" id="KJV65476.1"/>
    </source>
</evidence>
<dbReference type="NCBIfam" id="TIGR00017">
    <property type="entry name" value="cmk"/>
    <property type="match status" value="1"/>
</dbReference>
<sequence>MTKHCNNFVITIDGPSASGKGSLARKLANFLNFQYLDTGKIYRIIAAIFGISAQNNLKIDSNLEERILSLLLEDSNTTLYNNEDIGKIASILARHKHIRLALLPIQRRLIYSAKSGIILDGRDTSSVVFPNADFKIFITAQTSIRAQRRFKEMLHQKKQMYKTIHQQIIERDIRDTYREFSPLIQVKDALYINASYMTKEQVFSYIKEKIKTYL</sequence>
<name>A0A0F3NCJ7_9RICK</name>
<feature type="domain" description="Cytidylate kinase" evidence="9">
    <location>
        <begin position="10"/>
        <end position="211"/>
    </location>
</feature>
<comment type="subcellular location">
    <subcellularLocation>
        <location evidence="8">Cytoplasm</location>
    </subcellularLocation>
</comment>
<accession>A0A0F3NCJ7</accession>
<dbReference type="InterPro" id="IPR011994">
    <property type="entry name" value="Cytidylate_kinase_dom"/>
</dbReference>
<evidence type="ECO:0000256" key="8">
    <source>
        <dbReference type="HAMAP-Rule" id="MF_00238"/>
    </source>
</evidence>
<comment type="catalytic activity">
    <reaction evidence="7 8">
        <text>CMP + ATP = CDP + ADP</text>
        <dbReference type="Rhea" id="RHEA:11600"/>
        <dbReference type="ChEBI" id="CHEBI:30616"/>
        <dbReference type="ChEBI" id="CHEBI:58069"/>
        <dbReference type="ChEBI" id="CHEBI:60377"/>
        <dbReference type="ChEBI" id="CHEBI:456216"/>
        <dbReference type="EC" id="2.7.4.25"/>
    </reaction>
</comment>
<dbReference type="AlphaFoldDB" id="A0A0F3NCJ7"/>
<evidence type="ECO:0000256" key="7">
    <source>
        <dbReference type="ARBA" id="ARBA00048478"/>
    </source>
</evidence>
<dbReference type="EMBL" id="LANU01000002">
    <property type="protein sequence ID" value="KJV65476.1"/>
    <property type="molecule type" value="Genomic_DNA"/>
</dbReference>
<evidence type="ECO:0000256" key="6">
    <source>
        <dbReference type="ARBA" id="ARBA00047615"/>
    </source>
</evidence>
<dbReference type="Gene3D" id="3.40.50.300">
    <property type="entry name" value="P-loop containing nucleotide triphosphate hydrolases"/>
    <property type="match status" value="1"/>
</dbReference>
<proteinExistence type="inferred from homology"/>
<evidence type="ECO:0000256" key="5">
    <source>
        <dbReference type="ARBA" id="ARBA00022840"/>
    </source>
</evidence>
<feature type="binding site" evidence="8">
    <location>
        <begin position="14"/>
        <end position="22"/>
    </location>
    <ligand>
        <name>ATP</name>
        <dbReference type="ChEBI" id="CHEBI:30616"/>
    </ligand>
</feature>
<protein>
    <recommendedName>
        <fullName evidence="8">Cytidylate kinase</fullName>
        <shortName evidence="8">CK</shortName>
        <ecNumber evidence="8">2.7.4.25</ecNumber>
    </recommendedName>
    <alternativeName>
        <fullName evidence="8">Cytidine monophosphate kinase</fullName>
        <shortName evidence="8">CMP kinase</shortName>
    </alternativeName>
</protein>
<evidence type="ECO:0000256" key="3">
    <source>
        <dbReference type="ARBA" id="ARBA00022741"/>
    </source>
</evidence>
<dbReference type="GO" id="GO:0005524">
    <property type="term" value="F:ATP binding"/>
    <property type="evidence" value="ECO:0007669"/>
    <property type="project" value="UniProtKB-UniRule"/>
</dbReference>
<reference evidence="10 11" key="1">
    <citation type="submission" date="2015-02" db="EMBL/GenBank/DDBJ databases">
        <title>Genome Sequencing of Rickettsiales.</title>
        <authorList>
            <person name="Daugherty S.C."/>
            <person name="Su Q."/>
            <person name="Abolude K."/>
            <person name="Beier-Sexton M."/>
            <person name="Carlyon J.A."/>
            <person name="Carter R."/>
            <person name="Day N.P."/>
            <person name="Dumler S.J."/>
            <person name="Dyachenko V."/>
            <person name="Godinez A."/>
            <person name="Kurtti T.J."/>
            <person name="Lichay M."/>
            <person name="Mullins K.E."/>
            <person name="Ott S."/>
            <person name="Pappas-Brown V."/>
            <person name="Paris D.H."/>
            <person name="Patel P."/>
            <person name="Richards A.L."/>
            <person name="Sadzewicz L."/>
            <person name="Sears K."/>
            <person name="Seidman D."/>
            <person name="Sengamalay N."/>
            <person name="Stenos J."/>
            <person name="Tallon L.J."/>
            <person name="Vincent G."/>
            <person name="Fraser C.M."/>
            <person name="Munderloh U."/>
            <person name="Dunning-Hotopp J.C."/>
        </authorList>
    </citation>
    <scope>NUCLEOTIDE SEQUENCE [LARGE SCALE GENOMIC DNA]</scope>
    <source>
        <strain evidence="10 11">EmCRT</strain>
    </source>
</reference>
<evidence type="ECO:0000256" key="2">
    <source>
        <dbReference type="ARBA" id="ARBA00022679"/>
    </source>
</evidence>
<dbReference type="Pfam" id="PF02224">
    <property type="entry name" value="Cytidylate_kin"/>
    <property type="match status" value="1"/>
</dbReference>
<dbReference type="HAMAP" id="MF_00238">
    <property type="entry name" value="Cytidyl_kinase_type1"/>
    <property type="match status" value="1"/>
</dbReference>
<evidence type="ECO:0000259" key="9">
    <source>
        <dbReference type="Pfam" id="PF02224"/>
    </source>
</evidence>
<dbReference type="InterPro" id="IPR003136">
    <property type="entry name" value="Cytidylate_kin"/>
</dbReference>
<dbReference type="EC" id="2.7.4.25" evidence="8"/>
<organism evidence="10 11">
    <name type="scientific">Ehrlichia cf. muris str. EmCRT</name>
    <dbReference type="NCBI Taxonomy" id="1359167"/>
    <lineage>
        <taxon>Bacteria</taxon>
        <taxon>Pseudomonadati</taxon>
        <taxon>Pseudomonadota</taxon>
        <taxon>Alphaproteobacteria</taxon>
        <taxon>Rickettsiales</taxon>
        <taxon>Anaplasmataceae</taxon>
        <taxon>Ehrlichia</taxon>
    </lineage>
</organism>
<comment type="catalytic activity">
    <reaction evidence="6 8">
        <text>dCMP + ATP = dCDP + ADP</text>
        <dbReference type="Rhea" id="RHEA:25094"/>
        <dbReference type="ChEBI" id="CHEBI:30616"/>
        <dbReference type="ChEBI" id="CHEBI:57566"/>
        <dbReference type="ChEBI" id="CHEBI:58593"/>
        <dbReference type="ChEBI" id="CHEBI:456216"/>
        <dbReference type="EC" id="2.7.4.25"/>
    </reaction>
</comment>
<evidence type="ECO:0000256" key="4">
    <source>
        <dbReference type="ARBA" id="ARBA00022777"/>
    </source>
</evidence>
<dbReference type="SUPFAM" id="SSF52540">
    <property type="entry name" value="P-loop containing nucleoside triphosphate hydrolases"/>
    <property type="match status" value="1"/>
</dbReference>
<dbReference type="GO" id="GO:0006220">
    <property type="term" value="P:pyrimidine nucleotide metabolic process"/>
    <property type="evidence" value="ECO:0007669"/>
    <property type="project" value="UniProtKB-UniRule"/>
</dbReference>
<keyword evidence="5 8" id="KW-0067">ATP-binding</keyword>
<evidence type="ECO:0000313" key="11">
    <source>
        <dbReference type="Proteomes" id="UP000033546"/>
    </source>
</evidence>
<dbReference type="PATRIC" id="fig|1359167.3.peg.403"/>
<keyword evidence="8" id="KW-0963">Cytoplasm</keyword>